<sequence length="986" mass="112065">MLITRTHLQIKTILIFLMIVILGPVSRAQYNLSLNSDAGHEWRVKREAETGSDIMKVQQDAQQQQGWVKAKVPGTVYAAYVEQGLEKDPNFGDNIWNADRAKFDQRFWYITSFRVPSSFSREKTWLIFNGVNRNAEVYLNGRKLGEVNNFMHKQKFDVSALITKNGENQLAVLIDIPKKPMANYASPTYVSSAGWDWMPYIPGLNSGITDKVFLTNTGDLTIEDPWIQTKLPTNARADLEVSFDVRNATGNQQQAIVKGLINPGNITFSQKVTVEPDIVTSVKLDKEQIAALAIHNPKLWWPNGYGNPNLYTCKLSLQTDAGVADETTVTFGIKRYSYDTRDSVLHIYINDKPLFIKGGNWGMSEYMLRCQGKEYDTKVRLHKEMNFNMIRNWIGSTTDEEFYEACDRYGIMVWDDFWLNSNPNLPRDASEFNSAVIEKIKRLRNHPSVAVWCGDNEGWPEAPLNNWIRENIRVYDGDARYYQANSHADNLSGSGPWANKDPKYYFTKYPTGLGGNDGWGFRTELGTAVFTNVESFKKFIPKEHWWPRNSMWDKHYFGPWAFNADADFYVKTIETKYGKPHSIEEFCRKAQLVNIETNKAMYEGWQDHIWDDASGIMTWMSNASLPSLIWQTYDYYYDLTGAFWGIKKACEPLHIQWNPVTNEIRGINTTGRDADDLTAEAEVYNLNGVKVGKYSLSGRGDIPSNSAATFFRLPFRQENLDLARGKDVYSSSSSHGQPRLVADGKADTRWASEPSDNQWIYVDLEKQETIRGVKLNWEQAYARTFKVQVSDNAKDWTDVTKALAGKPGEQDVMFSDEQKARYVRIACLTRATSWGFSLWSMEVLGGNVTDKELTAVHFLKLKLKDQKGNLISDNFYWRASSGNDFTALNSLPKVNLKVSQTEKRSDNRCYLRATISNPSSSPAIAFAVRVQAVKAGTGEQILPAIVSDGYFSLLKGESKDITVEFDAALLGNDRPLLKVEPFNNTK</sequence>
<evidence type="ECO:0000256" key="1">
    <source>
        <dbReference type="ARBA" id="ARBA00007401"/>
    </source>
</evidence>
<gene>
    <name evidence="6" type="ORF">DDR33_00945</name>
</gene>
<dbReference type="Pfam" id="PF02836">
    <property type="entry name" value="Glyco_hydro_2_C"/>
    <property type="match status" value="1"/>
</dbReference>
<reference evidence="6 7" key="1">
    <citation type="submission" date="2018-04" db="EMBL/GenBank/DDBJ databases">
        <title>Pedobacter chongqingensis sp. nov., isolated from a rottenly hemp rope.</title>
        <authorList>
            <person name="Cai Y."/>
        </authorList>
    </citation>
    <scope>NUCLEOTIDE SEQUENCE [LARGE SCALE GENOMIC DNA]</scope>
    <source>
        <strain evidence="6 7">FJ4-8</strain>
    </source>
</reference>
<evidence type="ECO:0000256" key="3">
    <source>
        <dbReference type="ARBA" id="ARBA00023295"/>
    </source>
</evidence>
<dbReference type="SUPFAM" id="SSF49785">
    <property type="entry name" value="Galactose-binding domain-like"/>
    <property type="match status" value="2"/>
</dbReference>
<dbReference type="InterPro" id="IPR006102">
    <property type="entry name" value="Ig-like_GH2"/>
</dbReference>
<comment type="similarity">
    <text evidence="1">Belongs to the glycosyl hydrolase 2 family.</text>
</comment>
<name>A0A2U2PM37_9SPHI</name>
<dbReference type="InterPro" id="IPR000421">
    <property type="entry name" value="FA58C"/>
</dbReference>
<keyword evidence="3" id="KW-0326">Glycosidase</keyword>
<dbReference type="PROSITE" id="PS50022">
    <property type="entry name" value="FA58C_3"/>
    <property type="match status" value="1"/>
</dbReference>
<dbReference type="Gene3D" id="2.60.120.260">
    <property type="entry name" value="Galactose-binding domain-like"/>
    <property type="match status" value="2"/>
</dbReference>
<dbReference type="InterPro" id="IPR041351">
    <property type="entry name" value="Ig_GlcNase"/>
</dbReference>
<dbReference type="Pfam" id="PF00754">
    <property type="entry name" value="F5_F8_type_C"/>
    <property type="match status" value="1"/>
</dbReference>
<protein>
    <submittedName>
        <fullName evidence="6">Beta-mannosidase</fullName>
    </submittedName>
</protein>
<accession>A0A2U2PM37</accession>
<feature type="domain" description="F5/8 type C" evidence="5">
    <location>
        <begin position="708"/>
        <end position="846"/>
    </location>
</feature>
<dbReference type="Pfam" id="PF22666">
    <property type="entry name" value="Glyco_hydro_2_N2"/>
    <property type="match status" value="1"/>
</dbReference>
<dbReference type="InterPro" id="IPR017853">
    <property type="entry name" value="GH"/>
</dbReference>
<dbReference type="OrthoDB" id="9801077at2"/>
<dbReference type="GO" id="GO:0004553">
    <property type="term" value="F:hydrolase activity, hydrolyzing O-glycosyl compounds"/>
    <property type="evidence" value="ECO:0007669"/>
    <property type="project" value="InterPro"/>
</dbReference>
<dbReference type="AlphaFoldDB" id="A0A2U2PM37"/>
<dbReference type="Proteomes" id="UP000245647">
    <property type="component" value="Unassembled WGS sequence"/>
</dbReference>
<proteinExistence type="inferred from homology"/>
<dbReference type="Gene3D" id="3.20.20.80">
    <property type="entry name" value="Glycosidases"/>
    <property type="match status" value="1"/>
</dbReference>
<dbReference type="SUPFAM" id="SSF51445">
    <property type="entry name" value="(Trans)glycosidases"/>
    <property type="match status" value="1"/>
</dbReference>
<dbReference type="Gene3D" id="2.60.40.10">
    <property type="entry name" value="Immunoglobulins"/>
    <property type="match status" value="3"/>
</dbReference>
<dbReference type="Pfam" id="PF18368">
    <property type="entry name" value="Ig_GlcNase"/>
    <property type="match status" value="1"/>
</dbReference>
<dbReference type="InterPro" id="IPR054593">
    <property type="entry name" value="Beta-mannosidase-like_N2"/>
</dbReference>
<evidence type="ECO:0000256" key="4">
    <source>
        <dbReference type="SAM" id="MobiDB-lite"/>
    </source>
</evidence>
<organism evidence="6 7">
    <name type="scientific">Pararcticibacter amylolyticus</name>
    <dbReference type="NCBI Taxonomy" id="2173175"/>
    <lineage>
        <taxon>Bacteria</taxon>
        <taxon>Pseudomonadati</taxon>
        <taxon>Bacteroidota</taxon>
        <taxon>Sphingobacteriia</taxon>
        <taxon>Sphingobacteriales</taxon>
        <taxon>Sphingobacteriaceae</taxon>
        <taxon>Pararcticibacter</taxon>
    </lineage>
</organism>
<dbReference type="InterPro" id="IPR008979">
    <property type="entry name" value="Galactose-bd-like_sf"/>
</dbReference>
<dbReference type="SUPFAM" id="SSF49303">
    <property type="entry name" value="beta-Galactosidase/glucuronidase domain"/>
    <property type="match status" value="3"/>
</dbReference>
<dbReference type="InterPro" id="IPR013783">
    <property type="entry name" value="Ig-like_fold"/>
</dbReference>
<evidence type="ECO:0000313" key="6">
    <source>
        <dbReference type="EMBL" id="PWG82466.1"/>
    </source>
</evidence>
<dbReference type="Pfam" id="PF00703">
    <property type="entry name" value="Glyco_hydro_2"/>
    <property type="match status" value="1"/>
</dbReference>
<dbReference type="InterPro" id="IPR036156">
    <property type="entry name" value="Beta-gal/glucu_dom_sf"/>
</dbReference>
<dbReference type="PANTHER" id="PTHR43536">
    <property type="entry name" value="MANNOSYLGLYCOPROTEIN ENDO-BETA-MANNOSIDASE"/>
    <property type="match status" value="1"/>
</dbReference>
<evidence type="ECO:0000256" key="2">
    <source>
        <dbReference type="ARBA" id="ARBA00022801"/>
    </source>
</evidence>
<dbReference type="InterPro" id="IPR043534">
    <property type="entry name" value="EBDG/EBM"/>
</dbReference>
<dbReference type="GO" id="GO:0005975">
    <property type="term" value="P:carbohydrate metabolic process"/>
    <property type="evidence" value="ECO:0007669"/>
    <property type="project" value="InterPro"/>
</dbReference>
<dbReference type="InterPro" id="IPR006103">
    <property type="entry name" value="Glyco_hydro_2_cat"/>
</dbReference>
<dbReference type="PANTHER" id="PTHR43536:SF1">
    <property type="entry name" value="MANNOSYLGLYCOPROTEIN ENDO-BETA-MANNOSIDASE"/>
    <property type="match status" value="1"/>
</dbReference>
<evidence type="ECO:0000259" key="5">
    <source>
        <dbReference type="PROSITE" id="PS50022"/>
    </source>
</evidence>
<comment type="caution">
    <text evidence="6">The sequence shown here is derived from an EMBL/GenBank/DDBJ whole genome shotgun (WGS) entry which is preliminary data.</text>
</comment>
<keyword evidence="2" id="KW-0378">Hydrolase</keyword>
<evidence type="ECO:0000313" key="7">
    <source>
        <dbReference type="Proteomes" id="UP000245647"/>
    </source>
</evidence>
<keyword evidence="7" id="KW-1185">Reference proteome</keyword>
<dbReference type="EMBL" id="QEAS01000001">
    <property type="protein sequence ID" value="PWG82466.1"/>
    <property type="molecule type" value="Genomic_DNA"/>
</dbReference>
<feature type="region of interest" description="Disordered" evidence="4">
    <location>
        <begin position="728"/>
        <end position="749"/>
    </location>
</feature>